<dbReference type="AlphaFoldDB" id="A0AAF0F1J2"/>
<dbReference type="Proteomes" id="UP001217754">
    <property type="component" value="Chromosome 8"/>
</dbReference>
<organism evidence="3 4">
    <name type="scientific">Malassezia japonica</name>
    <dbReference type="NCBI Taxonomy" id="223818"/>
    <lineage>
        <taxon>Eukaryota</taxon>
        <taxon>Fungi</taxon>
        <taxon>Dikarya</taxon>
        <taxon>Basidiomycota</taxon>
        <taxon>Ustilaginomycotina</taxon>
        <taxon>Malasseziomycetes</taxon>
        <taxon>Malasseziales</taxon>
        <taxon>Malasseziaceae</taxon>
        <taxon>Malassezia</taxon>
    </lineage>
</organism>
<dbReference type="GO" id="GO:0004526">
    <property type="term" value="F:ribonuclease P activity"/>
    <property type="evidence" value="ECO:0007669"/>
    <property type="project" value="UniProtKB-EC"/>
</dbReference>
<dbReference type="GO" id="GO:0006364">
    <property type="term" value="P:rRNA processing"/>
    <property type="evidence" value="ECO:0007669"/>
    <property type="project" value="TreeGrafter"/>
</dbReference>
<dbReference type="GO" id="GO:0001682">
    <property type="term" value="P:tRNA 5'-leader removal"/>
    <property type="evidence" value="ECO:0007669"/>
    <property type="project" value="InterPro"/>
</dbReference>
<evidence type="ECO:0000256" key="2">
    <source>
        <dbReference type="ARBA" id="ARBA00006181"/>
    </source>
</evidence>
<dbReference type="GO" id="GO:0005634">
    <property type="term" value="C:nucleus"/>
    <property type="evidence" value="ECO:0007669"/>
    <property type="project" value="UniProtKB-SubCell"/>
</dbReference>
<dbReference type="InterPro" id="IPR036980">
    <property type="entry name" value="RNase_P/MRP_Rpp29_sf"/>
</dbReference>
<proteinExistence type="inferred from homology"/>
<evidence type="ECO:0000256" key="1">
    <source>
        <dbReference type="ARBA" id="ARBA00004123"/>
    </source>
</evidence>
<keyword evidence="3" id="KW-0378">Hydrolase</keyword>
<sequence>MDAAEAWQAVLQQDAGTAAHYESRVQGRRVQLENVDRAAPKPASEMLARQVRRAEGRARRAAHMAQRRTPRHAHTVRPNQVSYAQAEPLHALWTTYAQELLGLPELGADEKALRSALTNTSHVQNMQNTLLKADWIGAHVEVVQSTNPTLVHLAGIIVQETHEALHIVVRGDARVRLVPKQNSVFRMEIAASDAADAPRLRLDLYGNQLRYTLPARATRKHKARKTIELDRTAAG</sequence>
<comment type="subcellular location">
    <subcellularLocation>
        <location evidence="1">Nucleus</location>
    </subcellularLocation>
</comment>
<evidence type="ECO:0000313" key="4">
    <source>
        <dbReference type="Proteomes" id="UP001217754"/>
    </source>
</evidence>
<dbReference type="GO" id="GO:0030677">
    <property type="term" value="C:ribonuclease P complex"/>
    <property type="evidence" value="ECO:0007669"/>
    <property type="project" value="InterPro"/>
</dbReference>
<dbReference type="PANTHER" id="PTHR13348:SF0">
    <property type="entry name" value="RIBONUCLEASE P PROTEIN SUBUNIT P29"/>
    <property type="match status" value="1"/>
</dbReference>
<dbReference type="GO" id="GO:0033204">
    <property type="term" value="F:ribonuclease P RNA binding"/>
    <property type="evidence" value="ECO:0007669"/>
    <property type="project" value="InterPro"/>
</dbReference>
<accession>A0AAF0F1J2</accession>
<name>A0AAF0F1J2_9BASI</name>
<dbReference type="SUPFAM" id="SSF101744">
    <property type="entry name" value="Rof/RNase P subunit-like"/>
    <property type="match status" value="1"/>
</dbReference>
<dbReference type="RefSeq" id="XP_060123977.1">
    <property type="nucleotide sequence ID" value="XM_060267994.1"/>
</dbReference>
<gene>
    <name evidence="3" type="ORF">MJAP1_004073</name>
</gene>
<comment type="similarity">
    <text evidence="2">Belongs to the eukaryotic/archaeal RNase P protein component 1 family.</text>
</comment>
<dbReference type="EC" id="3.1.26.5" evidence="3"/>
<evidence type="ECO:0000313" key="3">
    <source>
        <dbReference type="EMBL" id="WFD41080.1"/>
    </source>
</evidence>
<dbReference type="InterPro" id="IPR016848">
    <property type="entry name" value="RNase_P/MRP_Rpp29-subunit"/>
</dbReference>
<reference evidence="3" key="1">
    <citation type="submission" date="2023-03" db="EMBL/GenBank/DDBJ databases">
        <title>Mating type loci evolution in Malassezia.</title>
        <authorList>
            <person name="Coelho M.A."/>
        </authorList>
    </citation>
    <scope>NUCLEOTIDE SEQUENCE</scope>
    <source>
        <strain evidence="3">CBS 9431</strain>
    </source>
</reference>
<dbReference type="PANTHER" id="PTHR13348">
    <property type="entry name" value="RIBONUCLEASE P SUBUNIT P29"/>
    <property type="match status" value="1"/>
</dbReference>
<dbReference type="Gene3D" id="2.30.30.210">
    <property type="entry name" value="Ribonuclease P/MRP, subunit p29"/>
    <property type="match status" value="1"/>
</dbReference>
<dbReference type="EMBL" id="CP119965">
    <property type="protein sequence ID" value="WFD41080.1"/>
    <property type="molecule type" value="Genomic_DNA"/>
</dbReference>
<dbReference type="Pfam" id="PF01868">
    <property type="entry name" value="RNase_P-MRP_p29"/>
    <property type="match status" value="1"/>
</dbReference>
<protein>
    <submittedName>
        <fullName evidence="3">Ribonuclease P</fullName>
        <ecNumber evidence="3">3.1.26.5</ecNumber>
    </submittedName>
</protein>
<dbReference type="GeneID" id="85227724"/>
<keyword evidence="4" id="KW-1185">Reference proteome</keyword>
<dbReference type="InterPro" id="IPR023534">
    <property type="entry name" value="Rof/RNase_P-like"/>
</dbReference>
<dbReference type="SMART" id="SM00538">
    <property type="entry name" value="POP4"/>
    <property type="match status" value="1"/>
</dbReference>
<dbReference type="InterPro" id="IPR002730">
    <property type="entry name" value="Rpp29/RNP1"/>
</dbReference>
<dbReference type="GO" id="GO:0000172">
    <property type="term" value="C:ribonuclease MRP complex"/>
    <property type="evidence" value="ECO:0007669"/>
    <property type="project" value="InterPro"/>
</dbReference>